<keyword evidence="9 18" id="KW-0812">Transmembrane</keyword>
<feature type="domain" description="Prepilin peptidase A24 N-terminal" evidence="21">
    <location>
        <begin position="20"/>
        <end position="126"/>
    </location>
</feature>
<dbReference type="GO" id="GO:0008168">
    <property type="term" value="F:methyltransferase activity"/>
    <property type="evidence" value="ECO:0007669"/>
    <property type="project" value="UniProtKB-KW"/>
</dbReference>
<dbReference type="Proteomes" id="UP000022611">
    <property type="component" value="Unassembled WGS sequence"/>
</dbReference>
<keyword evidence="13 18" id="KW-0511">Multifunctional enzyme</keyword>
<evidence type="ECO:0000256" key="8">
    <source>
        <dbReference type="ARBA" id="ARBA00022691"/>
    </source>
</evidence>
<evidence type="ECO:0000256" key="18">
    <source>
        <dbReference type="RuleBase" id="RU003794"/>
    </source>
</evidence>
<evidence type="ECO:0000256" key="12">
    <source>
        <dbReference type="ARBA" id="ARBA00023136"/>
    </source>
</evidence>
<keyword evidence="12 19" id="KW-0472">Membrane</keyword>
<dbReference type="GO" id="GO:0006465">
    <property type="term" value="P:signal peptide processing"/>
    <property type="evidence" value="ECO:0007669"/>
    <property type="project" value="TreeGrafter"/>
</dbReference>
<name>A0A010SR37_PSEFL</name>
<evidence type="ECO:0000256" key="4">
    <source>
        <dbReference type="ARBA" id="ARBA00022519"/>
    </source>
</evidence>
<evidence type="ECO:0000259" key="21">
    <source>
        <dbReference type="Pfam" id="PF06750"/>
    </source>
</evidence>
<evidence type="ECO:0000256" key="19">
    <source>
        <dbReference type="SAM" id="Phobius"/>
    </source>
</evidence>
<keyword evidence="6 18" id="KW-0645">Protease</keyword>
<dbReference type="InterPro" id="IPR000045">
    <property type="entry name" value="Prepilin_IV_endopep_pep"/>
</dbReference>
<dbReference type="InterPro" id="IPR050882">
    <property type="entry name" value="Prepilin_peptidase/N-MTase"/>
</dbReference>
<evidence type="ECO:0000256" key="1">
    <source>
        <dbReference type="ARBA" id="ARBA00004429"/>
    </source>
</evidence>
<evidence type="ECO:0000256" key="13">
    <source>
        <dbReference type="ARBA" id="ARBA00023268"/>
    </source>
</evidence>
<dbReference type="Gene3D" id="1.20.120.1220">
    <property type="match status" value="1"/>
</dbReference>
<dbReference type="Pfam" id="PF06750">
    <property type="entry name" value="A24_N_bact"/>
    <property type="match status" value="1"/>
</dbReference>
<feature type="domain" description="Prepilin type IV endopeptidase peptidase" evidence="20">
    <location>
        <begin position="136"/>
        <end position="244"/>
    </location>
</feature>
<dbReference type="PANTHER" id="PTHR30487:SF0">
    <property type="entry name" value="PREPILIN LEADER PEPTIDASE_N-METHYLTRANSFERASE-RELATED"/>
    <property type="match status" value="1"/>
</dbReference>
<dbReference type="OrthoDB" id="9789291at2"/>
<dbReference type="AlphaFoldDB" id="A0A010SR37"/>
<dbReference type="EC" id="3.4.23.43" evidence="15 18"/>
<dbReference type="RefSeq" id="WP_020723532.1">
    <property type="nucleotide sequence ID" value="NZ_AFOY02000008.1"/>
</dbReference>
<evidence type="ECO:0000313" key="22">
    <source>
        <dbReference type="EMBL" id="EXF95310.1"/>
    </source>
</evidence>
<comment type="similarity">
    <text evidence="2 17">Belongs to the peptidase A24 family.</text>
</comment>
<evidence type="ECO:0000256" key="3">
    <source>
        <dbReference type="ARBA" id="ARBA00022475"/>
    </source>
</evidence>
<feature type="transmembrane region" description="Helical" evidence="19">
    <location>
        <begin position="261"/>
        <end position="284"/>
    </location>
</feature>
<protein>
    <recommendedName>
        <fullName evidence="16 18">Prepilin leader peptidase/N-methyltransferase</fullName>
        <ecNumber evidence="18">2.1.1.-</ecNumber>
        <ecNumber evidence="15 18">3.4.23.43</ecNumber>
    </recommendedName>
</protein>
<evidence type="ECO:0000256" key="17">
    <source>
        <dbReference type="RuleBase" id="RU003793"/>
    </source>
</evidence>
<evidence type="ECO:0000256" key="6">
    <source>
        <dbReference type="ARBA" id="ARBA00022670"/>
    </source>
</evidence>
<evidence type="ECO:0000256" key="11">
    <source>
        <dbReference type="ARBA" id="ARBA00022989"/>
    </source>
</evidence>
<reference evidence="22 23" key="1">
    <citation type="journal article" date="2011" name="J. Bacteriol.">
        <title>Draft genome sequence of the polycyclic aromatic hydrocarbon-degrading, genetically engineered bioluminescent bioreporter Pseudomonas fluorescens HK44.</title>
        <authorList>
            <person name="Chauhan A."/>
            <person name="Layton A.C."/>
            <person name="Williams D.E."/>
            <person name="Smartt A.E."/>
            <person name="Ripp S."/>
            <person name="Karpinets T.V."/>
            <person name="Brown S.D."/>
            <person name="Sayler G.S."/>
        </authorList>
    </citation>
    <scope>NUCLEOTIDE SEQUENCE [LARGE SCALE GENOMIC DNA]</scope>
    <source>
        <strain evidence="22 23">HK44</strain>
    </source>
</reference>
<sequence>MPLSEFMAGYPLAFVVTALVLGLVIGSFLNVVVWRLPKMLECDWRQQALDVLGLPPEAPGPTYNLMLPHSHCPQCAHRIRAWENIPLLSYLALRGRCSNCKAPISARYPLTELACGVLSAFVAWHFGFGWQAAWGLVLSWGLLAMCLIDADHQLLPDVLVLPLLWLGLIVNSFELFVPLHAAMWGAVAGYLLLWSVYWLFKLMTGKEGVGHGDFKLLALLGAWGGWQILPLTVLLSSLVGAVGGVILLRLKDANASTPIPFGPYLAIAGWIALLWGGQITGFYWQFVGFK</sequence>
<evidence type="ECO:0000256" key="15">
    <source>
        <dbReference type="ARBA" id="ARBA00067082"/>
    </source>
</evidence>
<gene>
    <name evidence="22" type="ORF">HK44_027205</name>
</gene>
<keyword evidence="10 18" id="KW-0378">Hydrolase</keyword>
<dbReference type="FunFam" id="1.20.120.1220:FF:000001">
    <property type="entry name" value="Type 4 prepilin-like proteins leader peptide-processing enzyme"/>
    <property type="match status" value="1"/>
</dbReference>
<feature type="transmembrane region" description="Helical" evidence="19">
    <location>
        <begin position="132"/>
        <end position="151"/>
    </location>
</feature>
<dbReference type="InterPro" id="IPR014032">
    <property type="entry name" value="Peptidase_A24A_bac"/>
</dbReference>
<evidence type="ECO:0000256" key="14">
    <source>
        <dbReference type="ARBA" id="ARBA00050401"/>
    </source>
</evidence>
<keyword evidence="3" id="KW-1003">Cell membrane</keyword>
<dbReference type="GO" id="GO:0004190">
    <property type="term" value="F:aspartic-type endopeptidase activity"/>
    <property type="evidence" value="ECO:0007669"/>
    <property type="project" value="UniProtKB-EC"/>
</dbReference>
<feature type="transmembrane region" description="Helical" evidence="19">
    <location>
        <begin position="216"/>
        <end position="249"/>
    </location>
</feature>
<dbReference type="EC" id="2.1.1.-" evidence="18"/>
<keyword evidence="7 18" id="KW-0808">Transferase</keyword>
<evidence type="ECO:0000256" key="9">
    <source>
        <dbReference type="ARBA" id="ARBA00022692"/>
    </source>
</evidence>
<keyword evidence="4" id="KW-0997">Cell inner membrane</keyword>
<keyword evidence="8" id="KW-0949">S-adenosyl-L-methionine</keyword>
<evidence type="ECO:0000313" key="23">
    <source>
        <dbReference type="Proteomes" id="UP000022611"/>
    </source>
</evidence>
<organism evidence="22 23">
    <name type="scientific">Pseudomonas fluorescens HK44</name>
    <dbReference type="NCBI Taxonomy" id="1042209"/>
    <lineage>
        <taxon>Bacteria</taxon>
        <taxon>Pseudomonadati</taxon>
        <taxon>Pseudomonadota</taxon>
        <taxon>Gammaproteobacteria</taxon>
        <taxon>Pseudomonadales</taxon>
        <taxon>Pseudomonadaceae</taxon>
        <taxon>Pseudomonas</taxon>
    </lineage>
</organism>
<dbReference type="InterPro" id="IPR010627">
    <property type="entry name" value="Prepilin_pept_A24_N"/>
</dbReference>
<accession>A0A010SR37</accession>
<comment type="catalytic activity">
    <reaction evidence="14 18">
        <text>Typically cleaves a -Gly-|-Phe- bond to release an N-terminal, basic peptide of 5-8 residues from type IV prepilin, and then N-methylates the new N-terminal amino group, the methyl donor being S-adenosyl-L-methionine.</text>
        <dbReference type="EC" id="3.4.23.43"/>
    </reaction>
</comment>
<dbReference type="GO" id="GO:0005886">
    <property type="term" value="C:plasma membrane"/>
    <property type="evidence" value="ECO:0007669"/>
    <property type="project" value="UniProtKB-SubCell"/>
</dbReference>
<comment type="subcellular location">
    <subcellularLocation>
        <location evidence="1">Cell inner membrane</location>
        <topology evidence="1">Multi-pass membrane protein</topology>
    </subcellularLocation>
    <subcellularLocation>
        <location evidence="18">Cell membrane</location>
        <topology evidence="18">Multi-pass membrane protein</topology>
    </subcellularLocation>
</comment>
<evidence type="ECO:0000256" key="7">
    <source>
        <dbReference type="ARBA" id="ARBA00022679"/>
    </source>
</evidence>
<feature type="transmembrane region" description="Helical" evidence="19">
    <location>
        <begin position="158"/>
        <end position="177"/>
    </location>
</feature>
<feature type="transmembrane region" description="Helical" evidence="19">
    <location>
        <begin position="183"/>
        <end position="204"/>
    </location>
</feature>
<dbReference type="Pfam" id="PF01478">
    <property type="entry name" value="Peptidase_A24"/>
    <property type="match status" value="1"/>
</dbReference>
<keyword evidence="5 18" id="KW-0489">Methyltransferase</keyword>
<dbReference type="EMBL" id="AFOY02000008">
    <property type="protein sequence ID" value="EXF95310.1"/>
    <property type="molecule type" value="Genomic_DNA"/>
</dbReference>
<comment type="caution">
    <text evidence="22">The sequence shown here is derived from an EMBL/GenBank/DDBJ whole genome shotgun (WGS) entry which is preliminary data.</text>
</comment>
<evidence type="ECO:0000256" key="16">
    <source>
        <dbReference type="ARBA" id="ARBA00071870"/>
    </source>
</evidence>
<evidence type="ECO:0000256" key="5">
    <source>
        <dbReference type="ARBA" id="ARBA00022603"/>
    </source>
</evidence>
<dbReference type="PRINTS" id="PR00864">
    <property type="entry name" value="PREPILNPTASE"/>
</dbReference>
<evidence type="ECO:0000259" key="20">
    <source>
        <dbReference type="Pfam" id="PF01478"/>
    </source>
</evidence>
<dbReference type="GO" id="GO:0032259">
    <property type="term" value="P:methylation"/>
    <property type="evidence" value="ECO:0007669"/>
    <property type="project" value="UniProtKB-KW"/>
</dbReference>
<proteinExistence type="inferred from homology"/>
<feature type="transmembrane region" description="Helical" evidence="19">
    <location>
        <begin position="12"/>
        <end position="36"/>
    </location>
</feature>
<dbReference type="eggNOG" id="COG1989">
    <property type="taxonomic scope" value="Bacteria"/>
</dbReference>
<dbReference type="HOGENOM" id="CLU_057101_0_0_6"/>
<dbReference type="PATRIC" id="fig|1042209.11.peg.2007"/>
<keyword evidence="11 19" id="KW-1133">Transmembrane helix</keyword>
<dbReference type="PANTHER" id="PTHR30487">
    <property type="entry name" value="TYPE 4 PREPILIN-LIKE PROTEINS LEADER PEPTIDE-PROCESSING ENZYME"/>
    <property type="match status" value="1"/>
</dbReference>
<evidence type="ECO:0000256" key="2">
    <source>
        <dbReference type="ARBA" id="ARBA00005801"/>
    </source>
</evidence>
<evidence type="ECO:0000256" key="10">
    <source>
        <dbReference type="ARBA" id="ARBA00022801"/>
    </source>
</evidence>
<comment type="function">
    <text evidence="18">Plays an essential role in type IV pili and type II pseudopili formation by proteolytically removing the leader sequence from substrate proteins and subsequently monomethylating the alpha-amino group of the newly exposed N-terminal phenylalanine.</text>
</comment>